<dbReference type="RefSeq" id="WP_119061439.1">
    <property type="nucleotide sequence ID" value="NZ_QXDF01000001.1"/>
</dbReference>
<dbReference type="EMBL" id="QXDF01000001">
    <property type="protein sequence ID" value="RIA56669.1"/>
    <property type="molecule type" value="Genomic_DNA"/>
</dbReference>
<sequence>MTRIAATEPSDAIAPVRTIPARQRAVLVANNACEVIAGQARLIREARARGHELFCFAPQDAEAFRALSALGVEPISLPGSGRDKHDIRELALALTSLAPDVLMALAWPAGRLGIAAAARAEVERVVAAFPEVAQALAPNCGDRRLQRECTALLSRCDAAIVPGLGRDPVVDGRSLMPPGLQPVFVAGPGVDLSRFTHVPLSPLTKGMVFLAIAYPGSETGVGLYCETAWALQARRGCAIYLVASPPGEEPSAELLRLMKAHRGIVRYLGPRRDMERLLARAHAVVFPDEVPCLPAEVSHALAIGRPLISADVPARWQAVQSDVNGQRFAPGDAGALAGVLQSLLRRPDLIPRYAKESRRIAATRFDIDGVVAAQLQALGL</sequence>
<protein>
    <submittedName>
        <fullName evidence="1">Glycosyltransferase involved in cell wall biosynthesis</fullName>
    </submittedName>
</protein>
<dbReference type="Gene3D" id="3.40.50.2000">
    <property type="entry name" value="Glycogen Phosphorylase B"/>
    <property type="match status" value="2"/>
</dbReference>
<dbReference type="Pfam" id="PF13692">
    <property type="entry name" value="Glyco_trans_1_4"/>
    <property type="match status" value="1"/>
</dbReference>
<dbReference type="InterPro" id="IPR050194">
    <property type="entry name" value="Glycosyltransferase_grp1"/>
</dbReference>
<dbReference type="AlphaFoldDB" id="A0A397Q846"/>
<dbReference type="GO" id="GO:0016757">
    <property type="term" value="F:glycosyltransferase activity"/>
    <property type="evidence" value="ECO:0007669"/>
    <property type="project" value="TreeGrafter"/>
</dbReference>
<dbReference type="Proteomes" id="UP000266273">
    <property type="component" value="Unassembled WGS sequence"/>
</dbReference>
<evidence type="ECO:0000313" key="2">
    <source>
        <dbReference type="Proteomes" id="UP000266273"/>
    </source>
</evidence>
<gene>
    <name evidence="1" type="ORF">BXY53_1775</name>
</gene>
<organism evidence="1 2">
    <name type="scientific">Dichotomicrobium thermohalophilum</name>
    <dbReference type="NCBI Taxonomy" id="933063"/>
    <lineage>
        <taxon>Bacteria</taxon>
        <taxon>Pseudomonadati</taxon>
        <taxon>Pseudomonadota</taxon>
        <taxon>Alphaproteobacteria</taxon>
        <taxon>Hyphomicrobiales</taxon>
        <taxon>Hyphomicrobiaceae</taxon>
        <taxon>Dichotomicrobium</taxon>
    </lineage>
</organism>
<keyword evidence="2" id="KW-1185">Reference proteome</keyword>
<dbReference type="PANTHER" id="PTHR45947:SF3">
    <property type="entry name" value="SULFOQUINOVOSYL TRANSFERASE SQD2"/>
    <property type="match status" value="1"/>
</dbReference>
<evidence type="ECO:0000313" key="1">
    <source>
        <dbReference type="EMBL" id="RIA56669.1"/>
    </source>
</evidence>
<dbReference type="OrthoDB" id="9790710at2"/>
<accession>A0A397Q846</accession>
<proteinExistence type="predicted"/>
<keyword evidence="1" id="KW-0808">Transferase</keyword>
<comment type="caution">
    <text evidence="1">The sequence shown here is derived from an EMBL/GenBank/DDBJ whole genome shotgun (WGS) entry which is preliminary data.</text>
</comment>
<dbReference type="PANTHER" id="PTHR45947">
    <property type="entry name" value="SULFOQUINOVOSYL TRANSFERASE SQD2"/>
    <property type="match status" value="1"/>
</dbReference>
<name>A0A397Q846_9HYPH</name>
<reference evidence="1 2" key="1">
    <citation type="submission" date="2018-08" db="EMBL/GenBank/DDBJ databases">
        <title>Genomic Encyclopedia of Archaeal and Bacterial Type Strains, Phase II (KMG-II): from individual species to whole genera.</title>
        <authorList>
            <person name="Goeker M."/>
        </authorList>
    </citation>
    <scope>NUCLEOTIDE SEQUENCE [LARGE SCALE GENOMIC DNA]</scope>
    <source>
        <strain evidence="1 2">DSM 5002</strain>
    </source>
</reference>
<dbReference type="SUPFAM" id="SSF53756">
    <property type="entry name" value="UDP-Glycosyltransferase/glycogen phosphorylase"/>
    <property type="match status" value="1"/>
</dbReference>